<dbReference type="InterPro" id="IPR027417">
    <property type="entry name" value="P-loop_NTPase"/>
</dbReference>
<proteinExistence type="predicted"/>
<gene>
    <name evidence="3" type="ORF">Daus18300_011526</name>
</gene>
<dbReference type="EMBL" id="JAWRVE010000141">
    <property type="protein sequence ID" value="KAL1854340.1"/>
    <property type="molecule type" value="Genomic_DNA"/>
</dbReference>
<dbReference type="InterPro" id="IPR038305">
    <property type="entry name" value="HeLo_sf"/>
</dbReference>
<dbReference type="PANTHER" id="PTHR10039">
    <property type="entry name" value="AMELOGENIN"/>
    <property type="match status" value="1"/>
</dbReference>
<organism evidence="3 4">
    <name type="scientific">Diaporthe australafricana</name>
    <dbReference type="NCBI Taxonomy" id="127596"/>
    <lineage>
        <taxon>Eukaryota</taxon>
        <taxon>Fungi</taxon>
        <taxon>Dikarya</taxon>
        <taxon>Ascomycota</taxon>
        <taxon>Pezizomycotina</taxon>
        <taxon>Sordariomycetes</taxon>
        <taxon>Sordariomycetidae</taxon>
        <taxon>Diaporthales</taxon>
        <taxon>Diaporthaceae</taxon>
        <taxon>Diaporthe</taxon>
    </lineage>
</organism>
<dbReference type="Proteomes" id="UP001583177">
    <property type="component" value="Unassembled WGS sequence"/>
</dbReference>
<dbReference type="InterPro" id="IPR056693">
    <property type="entry name" value="DUF7791"/>
</dbReference>
<dbReference type="SUPFAM" id="SSF52540">
    <property type="entry name" value="P-loop containing nucleoside triphosphate hydrolases"/>
    <property type="match status" value="1"/>
</dbReference>
<dbReference type="Gene3D" id="1.20.120.1020">
    <property type="entry name" value="Prion-inhibition and propagation, HeLo domain"/>
    <property type="match status" value="1"/>
</dbReference>
<name>A0ABR3W6D3_9PEZI</name>
<dbReference type="InterPro" id="IPR056884">
    <property type="entry name" value="NPHP3-like_N"/>
</dbReference>
<dbReference type="PANTHER" id="PTHR10039:SF5">
    <property type="entry name" value="NACHT DOMAIN-CONTAINING PROTEIN"/>
    <property type="match status" value="1"/>
</dbReference>
<keyword evidence="1" id="KW-0677">Repeat</keyword>
<accession>A0ABR3W6D3</accession>
<evidence type="ECO:0000256" key="1">
    <source>
        <dbReference type="ARBA" id="ARBA00022737"/>
    </source>
</evidence>
<comment type="caution">
    <text evidence="3">The sequence shown here is derived from an EMBL/GenBank/DDBJ whole genome shotgun (WGS) entry which is preliminary data.</text>
</comment>
<protein>
    <recommendedName>
        <fullName evidence="2">NACHT domain-containing protein</fullName>
    </recommendedName>
</protein>
<evidence type="ECO:0000313" key="4">
    <source>
        <dbReference type="Proteomes" id="UP001583177"/>
    </source>
</evidence>
<dbReference type="InterPro" id="IPR029498">
    <property type="entry name" value="HeLo_dom"/>
</dbReference>
<dbReference type="Pfam" id="PF25053">
    <property type="entry name" value="DUF7791"/>
    <property type="match status" value="1"/>
</dbReference>
<evidence type="ECO:0000259" key="2">
    <source>
        <dbReference type="PROSITE" id="PS50837"/>
    </source>
</evidence>
<dbReference type="Gene3D" id="3.40.50.300">
    <property type="entry name" value="P-loop containing nucleotide triphosphate hydrolases"/>
    <property type="match status" value="1"/>
</dbReference>
<dbReference type="Pfam" id="PF14479">
    <property type="entry name" value="HeLo"/>
    <property type="match status" value="1"/>
</dbReference>
<sequence length="1013" mass="115272">MALEITGLTIGAMALTGTFKDCIDVFGMIVAARSLNDDVEVLRTKLDVEKMLLLQWADRIGLAEPRDYDQRLDDPDLKQTISSVLDSIKRLLSDGKELKDRYGLADYQDIRHDIVLDNRVEVTASSTRLQKFIERFSRLSLHTDVPRREYSTAARFKWVIRDKIKFSSLMDELSYFVSRLNALVPAQGQSIRIMTEEDFGQIRSIPLLKFIVMASASFQPQVALIAQQAIRSLNQGRVLDRLWFRWIDDRKTNIHDRHFRTLDWALSPADPIIIWDSLSEWLRCRSGLYWLAGKAGSGKSTLMKFLSDHPQTTTLLKEWAGPSELFTMQFFFYALGRSEQKSQEGALRSLLFQFLDKHRNLIGRVFPVMWKEAIITEDQDHDLTMPSISEMEISLLQLAGTVSADKKFCIMIDGLDEFEGKHSTLAAFLSRLERLPNVKILVSSRPLPVFVSAFGHVPKMYLQDLTSRDIETYINDTILHHPRLAQVSHIEQETAVIICEILMGKASGVFLWVILACRSVLEGLDEYDTVPELIDRIKALPPELGDFFRQIMAGLDPRKRDQSARLLRLVFESQTSPYFDPIPTMGLAIVDEQGLRADFMGPNITGLTNEDLVLRCQRLEGRLRSRCSGLVEIQADSAIRLAKSPISAEGRALVNSRVEFMHKSLYDFFCMEGTWEWEVLRVNNECGRFEPHLILASLWAQVAGVQPWGDIHFNNTCFNNALVHNVRATATDCPTRMSATNLSRLQYLSARGDSGRPYYGQFRDVARQWLPHQPRCRKGYEDLSVGLALAAEAGMVNLVNLALEDPSELRRNLVQPEVGQVLDCSSLSACPTRLYQLNKDRAKSRCRSRSTVFPLLYHATCRPFLDLLRVVMRLPNPEANEGITVSTAVVKYLLEKEHDPDEEFYNTLNGHITTPWIRWLKFINHNRFPKSTNIYVDAELVHHHAAVTMLFVDAGAELGTPETYMYKLVDECLSEYISRAAKRGGGTSVEWARSDDLWLKVRDAILSLRTVGS</sequence>
<feature type="domain" description="NACHT" evidence="2">
    <location>
        <begin position="287"/>
        <end position="446"/>
    </location>
</feature>
<dbReference type="Pfam" id="PF24883">
    <property type="entry name" value="NPHP3_N"/>
    <property type="match status" value="1"/>
</dbReference>
<keyword evidence="4" id="KW-1185">Reference proteome</keyword>
<dbReference type="InterPro" id="IPR007111">
    <property type="entry name" value="NACHT_NTPase"/>
</dbReference>
<reference evidence="3 4" key="1">
    <citation type="journal article" date="2024" name="IMA Fungus">
        <title>IMA Genome - F19 : A genome assembly and annotation guide to empower mycologists, including annotated draft genome sequences of Ceratocystis pirilliformis, Diaporthe australafricana, Fusarium ophioides, Paecilomyces lecythidis, and Sporothrix stenoceras.</title>
        <authorList>
            <person name="Aylward J."/>
            <person name="Wilson A.M."/>
            <person name="Visagie C.M."/>
            <person name="Spraker J."/>
            <person name="Barnes I."/>
            <person name="Buitendag C."/>
            <person name="Ceriani C."/>
            <person name="Del Mar Angel L."/>
            <person name="du Plessis D."/>
            <person name="Fuchs T."/>
            <person name="Gasser K."/>
            <person name="Kramer D."/>
            <person name="Li W."/>
            <person name="Munsamy K."/>
            <person name="Piso A."/>
            <person name="Price J.L."/>
            <person name="Sonnekus B."/>
            <person name="Thomas C."/>
            <person name="van der Nest A."/>
            <person name="van Dijk A."/>
            <person name="van Heerden A."/>
            <person name="van Vuuren N."/>
            <person name="Yilmaz N."/>
            <person name="Duong T.A."/>
            <person name="van der Merwe N.A."/>
            <person name="Wingfield M.J."/>
            <person name="Wingfield B.D."/>
        </authorList>
    </citation>
    <scope>NUCLEOTIDE SEQUENCE [LARGE SCALE GENOMIC DNA]</scope>
    <source>
        <strain evidence="3 4">CMW 18300</strain>
    </source>
</reference>
<dbReference type="PROSITE" id="PS50837">
    <property type="entry name" value="NACHT"/>
    <property type="match status" value="1"/>
</dbReference>
<evidence type="ECO:0000313" key="3">
    <source>
        <dbReference type="EMBL" id="KAL1854340.1"/>
    </source>
</evidence>